<dbReference type="InterPro" id="IPR057776">
    <property type="entry name" value="UTP23_sensor"/>
</dbReference>
<evidence type="ECO:0000256" key="2">
    <source>
        <dbReference type="ARBA" id="ARBA00022517"/>
    </source>
</evidence>
<evidence type="ECO:0000256" key="3">
    <source>
        <dbReference type="ARBA" id="ARBA00022552"/>
    </source>
</evidence>
<dbReference type="InterPro" id="IPR006984">
    <property type="entry name" value="Fcf1/UTP23"/>
</dbReference>
<evidence type="ECO:0000313" key="10">
    <source>
        <dbReference type="Proteomes" id="UP000541444"/>
    </source>
</evidence>
<comment type="similarity">
    <text evidence="6">Belongs to the UTP23/FCF1 family. UTP23 subfamily.</text>
</comment>
<evidence type="ECO:0000256" key="6">
    <source>
        <dbReference type="ARBA" id="ARBA00038503"/>
    </source>
</evidence>
<dbReference type="OrthoDB" id="25675at2759"/>
<dbReference type="Gene3D" id="3.40.50.1010">
    <property type="entry name" value="5'-nuclease"/>
    <property type="match status" value="1"/>
</dbReference>
<protein>
    <recommendedName>
        <fullName evidence="8">UTP23 sensor motif region domain-containing protein</fullName>
    </recommendedName>
</protein>
<dbReference type="Pfam" id="PF24779">
    <property type="entry name" value="UTP23_sensor"/>
    <property type="match status" value="1"/>
</dbReference>
<comment type="subcellular location">
    <subcellularLocation>
        <location evidence="1">Nucleus</location>
        <location evidence="1">Nucleolus</location>
    </subcellularLocation>
</comment>
<comment type="function">
    <text evidence="5">Involved in rRNA-processing and ribosome biogenesis.</text>
</comment>
<dbReference type="CDD" id="cd08553">
    <property type="entry name" value="PIN_Fcf1-like"/>
    <property type="match status" value="1"/>
</dbReference>
<evidence type="ECO:0000256" key="5">
    <source>
        <dbReference type="ARBA" id="ARBA00037300"/>
    </source>
</evidence>
<proteinExistence type="inferred from homology"/>
<dbReference type="GO" id="GO:0006364">
    <property type="term" value="P:rRNA processing"/>
    <property type="evidence" value="ECO:0007669"/>
    <property type="project" value="UniProtKB-KW"/>
</dbReference>
<keyword evidence="4" id="KW-0539">Nucleus</keyword>
<dbReference type="EMBL" id="JACGCM010001222">
    <property type="protein sequence ID" value="KAF6158419.1"/>
    <property type="molecule type" value="Genomic_DNA"/>
</dbReference>
<evidence type="ECO:0000313" key="9">
    <source>
        <dbReference type="EMBL" id="KAF6158419.1"/>
    </source>
</evidence>
<name>A0A7J7MU23_9MAGN</name>
<dbReference type="SUPFAM" id="SSF88723">
    <property type="entry name" value="PIN domain-like"/>
    <property type="match status" value="1"/>
</dbReference>
<reference evidence="9 10" key="1">
    <citation type="journal article" date="2020" name="IScience">
        <title>Genome Sequencing of the Endangered Kingdonia uniflora (Circaeasteraceae, Ranunculales) Reveals Potential Mechanisms of Evolutionary Specialization.</title>
        <authorList>
            <person name="Sun Y."/>
            <person name="Deng T."/>
            <person name="Zhang A."/>
            <person name="Moore M.J."/>
            <person name="Landis J.B."/>
            <person name="Lin N."/>
            <person name="Zhang H."/>
            <person name="Zhang X."/>
            <person name="Huang J."/>
            <person name="Zhang X."/>
            <person name="Sun H."/>
            <person name="Wang H."/>
        </authorList>
    </citation>
    <scope>NUCLEOTIDE SEQUENCE [LARGE SCALE GENOMIC DNA]</scope>
    <source>
        <strain evidence="9">TB1705</strain>
        <tissue evidence="9">Leaf</tissue>
    </source>
</reference>
<feature type="domain" description="UTP23 sensor motif region" evidence="8">
    <location>
        <begin position="219"/>
        <end position="236"/>
    </location>
</feature>
<gene>
    <name evidence="9" type="ORF">GIB67_019458</name>
</gene>
<dbReference type="FunFam" id="3.40.50.1010:FF:000006">
    <property type="entry name" value="rRNA-processing protein UTP23 homolog"/>
    <property type="match status" value="1"/>
</dbReference>
<evidence type="ECO:0000256" key="4">
    <source>
        <dbReference type="ARBA" id="ARBA00023242"/>
    </source>
</evidence>
<dbReference type="Pfam" id="PF04900">
    <property type="entry name" value="Fcf1"/>
    <property type="match status" value="1"/>
</dbReference>
<dbReference type="InterPro" id="IPR029060">
    <property type="entry name" value="PIN-like_dom_sf"/>
</dbReference>
<dbReference type="PANTHER" id="PTHR12416">
    <property type="entry name" value="RRNA-PROCESSING PROTEIN UTP23 HOMOLOG"/>
    <property type="match status" value="1"/>
</dbReference>
<keyword evidence="3" id="KW-0698">rRNA processing</keyword>
<dbReference type="Proteomes" id="UP000541444">
    <property type="component" value="Unassembled WGS sequence"/>
</dbReference>
<keyword evidence="10" id="KW-1185">Reference proteome</keyword>
<feature type="region of interest" description="Disordered" evidence="7">
    <location>
        <begin position="216"/>
        <end position="276"/>
    </location>
</feature>
<dbReference type="GO" id="GO:0032040">
    <property type="term" value="C:small-subunit processome"/>
    <property type="evidence" value="ECO:0007669"/>
    <property type="project" value="InterPro"/>
</dbReference>
<organism evidence="9 10">
    <name type="scientific">Kingdonia uniflora</name>
    <dbReference type="NCBI Taxonomy" id="39325"/>
    <lineage>
        <taxon>Eukaryota</taxon>
        <taxon>Viridiplantae</taxon>
        <taxon>Streptophyta</taxon>
        <taxon>Embryophyta</taxon>
        <taxon>Tracheophyta</taxon>
        <taxon>Spermatophyta</taxon>
        <taxon>Magnoliopsida</taxon>
        <taxon>Ranunculales</taxon>
        <taxon>Circaeasteraceae</taxon>
        <taxon>Kingdonia</taxon>
    </lineage>
</organism>
<evidence type="ECO:0000256" key="7">
    <source>
        <dbReference type="SAM" id="MobiDB-lite"/>
    </source>
</evidence>
<accession>A0A7J7MU23</accession>
<evidence type="ECO:0000256" key="1">
    <source>
        <dbReference type="ARBA" id="ARBA00004604"/>
    </source>
</evidence>
<keyword evidence="2" id="KW-0690">Ribosome biogenesis</keyword>
<comment type="caution">
    <text evidence="9">The sequence shown here is derived from an EMBL/GenBank/DDBJ whole genome shotgun (WGS) entry which is preliminary data.</text>
</comment>
<dbReference type="AlphaFoldDB" id="A0A7J7MU23"/>
<evidence type="ECO:0000259" key="8">
    <source>
        <dbReference type="Pfam" id="PF24779"/>
    </source>
</evidence>
<sequence>MKVKRQKCKRKSLRFYSTCFGFREPFKILCDGTFVHHLISKRESSVNDALSYLLRSTTKVFTTTCCIAELKSLGAAFSQTYEAARNLDVARCGHEKRKSAAGCIEEVIGMKNLEHFFVATQDTELRKKFREIPGVPVINGQTQFLLLEPPSTFQRQFVKSTEQERLHMGALECKMLQKVRKGKVLIQMPKHFSDNGQGSLGDQVVTVQAISSTKATPTFKRKKAKGPNPLSCKKKKIDGKQSRAPNQGTKDAHDTEMKRNRKRKKTHDSTSVGKAT</sequence>